<gene>
    <name evidence="4" type="ORF">FKW44_016429</name>
</gene>
<dbReference type="EMBL" id="CP045900">
    <property type="protein sequence ID" value="QQP41920.1"/>
    <property type="molecule type" value="Genomic_DNA"/>
</dbReference>
<dbReference type="GO" id="GO:0003676">
    <property type="term" value="F:nucleic acid binding"/>
    <property type="evidence" value="ECO:0007669"/>
    <property type="project" value="InterPro"/>
</dbReference>
<dbReference type="GO" id="GO:0008270">
    <property type="term" value="F:zinc ion binding"/>
    <property type="evidence" value="ECO:0007669"/>
    <property type="project" value="UniProtKB-KW"/>
</dbReference>
<dbReference type="Gene3D" id="4.10.60.10">
    <property type="entry name" value="Zinc finger, CCHC-type"/>
    <property type="match status" value="1"/>
</dbReference>
<dbReference type="InterPro" id="IPR001878">
    <property type="entry name" value="Znf_CCHC"/>
</dbReference>
<evidence type="ECO:0000313" key="4">
    <source>
        <dbReference type="EMBL" id="QQP41920.1"/>
    </source>
</evidence>
<keyword evidence="5" id="KW-1185">Reference proteome</keyword>
<dbReference type="AlphaFoldDB" id="A0A7T8K203"/>
<reference evidence="5" key="1">
    <citation type="submission" date="2021-01" db="EMBL/GenBank/DDBJ databases">
        <title>Caligus Genome Assembly.</title>
        <authorList>
            <person name="Gallardo-Escarate C."/>
        </authorList>
    </citation>
    <scope>NUCLEOTIDE SEQUENCE [LARGE SCALE GENOMIC DNA]</scope>
</reference>
<evidence type="ECO:0000313" key="5">
    <source>
        <dbReference type="Proteomes" id="UP000595437"/>
    </source>
</evidence>
<dbReference type="Proteomes" id="UP000595437">
    <property type="component" value="Chromosome 11"/>
</dbReference>
<evidence type="ECO:0000259" key="3">
    <source>
        <dbReference type="PROSITE" id="PS50158"/>
    </source>
</evidence>
<feature type="domain" description="CCHC-type" evidence="3">
    <location>
        <begin position="40"/>
        <end position="56"/>
    </location>
</feature>
<dbReference type="PROSITE" id="PS50158">
    <property type="entry name" value="ZF_CCHC"/>
    <property type="match status" value="1"/>
</dbReference>
<proteinExistence type="predicted"/>
<protein>
    <recommendedName>
        <fullName evidence="3">CCHC-type domain-containing protein</fullName>
    </recommendedName>
</protein>
<organism evidence="4 5">
    <name type="scientific">Caligus rogercresseyi</name>
    <name type="common">Sea louse</name>
    <dbReference type="NCBI Taxonomy" id="217165"/>
    <lineage>
        <taxon>Eukaryota</taxon>
        <taxon>Metazoa</taxon>
        <taxon>Ecdysozoa</taxon>
        <taxon>Arthropoda</taxon>
        <taxon>Crustacea</taxon>
        <taxon>Multicrustacea</taxon>
        <taxon>Hexanauplia</taxon>
        <taxon>Copepoda</taxon>
        <taxon>Siphonostomatoida</taxon>
        <taxon>Caligidae</taxon>
        <taxon>Caligus</taxon>
    </lineage>
</organism>
<evidence type="ECO:0000256" key="1">
    <source>
        <dbReference type="PROSITE-ProRule" id="PRU00047"/>
    </source>
</evidence>
<feature type="region of interest" description="Disordered" evidence="2">
    <location>
        <begin position="53"/>
        <end position="81"/>
    </location>
</feature>
<sequence>MKSSISGERSAELGFAAKMSQAGCYECGGAHLRRDCPSTRCFGCGERGHIHRNCTKNRDTRGNGEGTMPAPSTSRGPYKAQ</sequence>
<dbReference type="InterPro" id="IPR036875">
    <property type="entry name" value="Znf_CCHC_sf"/>
</dbReference>
<evidence type="ECO:0000256" key="2">
    <source>
        <dbReference type="SAM" id="MobiDB-lite"/>
    </source>
</evidence>
<keyword evidence="1" id="KW-0862">Zinc</keyword>
<dbReference type="SUPFAM" id="SSF57756">
    <property type="entry name" value="Retrovirus zinc finger-like domains"/>
    <property type="match status" value="1"/>
</dbReference>
<dbReference type="SMART" id="SM00343">
    <property type="entry name" value="ZnF_C2HC"/>
    <property type="match status" value="2"/>
</dbReference>
<accession>A0A7T8K203</accession>
<name>A0A7T8K203_CALRO</name>
<keyword evidence="1" id="KW-0479">Metal-binding</keyword>
<keyword evidence="1" id="KW-0863">Zinc-finger</keyword>
<dbReference type="OrthoDB" id="7692888at2759"/>